<dbReference type="AlphaFoldDB" id="A0A834THZ1"/>
<proteinExistence type="predicted"/>
<sequence length="90" mass="9965">MWRYIVELKGQSRNNSPKSTTTSIVQKAKLRKLKLGQGKLEIVEGKKYETVREKARCLKSLKALTTLAADAASTPPSSDFVSVIGGDVRW</sequence>
<evidence type="ECO:0000313" key="2">
    <source>
        <dbReference type="Proteomes" id="UP000634136"/>
    </source>
</evidence>
<evidence type="ECO:0000313" key="1">
    <source>
        <dbReference type="EMBL" id="KAF7817739.1"/>
    </source>
</evidence>
<dbReference type="Proteomes" id="UP000634136">
    <property type="component" value="Unassembled WGS sequence"/>
</dbReference>
<organism evidence="1 2">
    <name type="scientific">Senna tora</name>
    <dbReference type="NCBI Taxonomy" id="362788"/>
    <lineage>
        <taxon>Eukaryota</taxon>
        <taxon>Viridiplantae</taxon>
        <taxon>Streptophyta</taxon>
        <taxon>Embryophyta</taxon>
        <taxon>Tracheophyta</taxon>
        <taxon>Spermatophyta</taxon>
        <taxon>Magnoliopsida</taxon>
        <taxon>eudicotyledons</taxon>
        <taxon>Gunneridae</taxon>
        <taxon>Pentapetalae</taxon>
        <taxon>rosids</taxon>
        <taxon>fabids</taxon>
        <taxon>Fabales</taxon>
        <taxon>Fabaceae</taxon>
        <taxon>Caesalpinioideae</taxon>
        <taxon>Cassia clade</taxon>
        <taxon>Senna</taxon>
    </lineage>
</organism>
<protein>
    <submittedName>
        <fullName evidence="1">Uncharacterized protein</fullName>
    </submittedName>
</protein>
<reference evidence="1" key="1">
    <citation type="submission" date="2020-09" db="EMBL/GenBank/DDBJ databases">
        <title>Genome-Enabled Discovery of Anthraquinone Biosynthesis in Senna tora.</title>
        <authorList>
            <person name="Kang S.-H."/>
            <person name="Pandey R.P."/>
            <person name="Lee C.-M."/>
            <person name="Sim J.-S."/>
            <person name="Jeong J.-T."/>
            <person name="Choi B.-S."/>
            <person name="Jung M."/>
            <person name="Ginzburg D."/>
            <person name="Zhao K."/>
            <person name="Won S.Y."/>
            <person name="Oh T.-J."/>
            <person name="Yu Y."/>
            <person name="Kim N.-H."/>
            <person name="Lee O.R."/>
            <person name="Lee T.-H."/>
            <person name="Bashyal P."/>
            <person name="Kim T.-S."/>
            <person name="Lee W.-H."/>
            <person name="Kawkins C."/>
            <person name="Kim C.-K."/>
            <person name="Kim J.S."/>
            <person name="Ahn B.O."/>
            <person name="Rhee S.Y."/>
            <person name="Sohng J.K."/>
        </authorList>
    </citation>
    <scope>NUCLEOTIDE SEQUENCE</scope>
    <source>
        <tissue evidence="1">Leaf</tissue>
    </source>
</reference>
<gene>
    <name evidence="1" type="ORF">G2W53_023194</name>
</gene>
<accession>A0A834THZ1</accession>
<keyword evidence="2" id="KW-1185">Reference proteome</keyword>
<dbReference type="EMBL" id="JAAIUW010000008">
    <property type="protein sequence ID" value="KAF7817739.1"/>
    <property type="molecule type" value="Genomic_DNA"/>
</dbReference>
<name>A0A834THZ1_9FABA</name>
<comment type="caution">
    <text evidence="1">The sequence shown here is derived from an EMBL/GenBank/DDBJ whole genome shotgun (WGS) entry which is preliminary data.</text>
</comment>